<sequence>MYAAISQTGDHFTMRQTCPMAESVDPSKPKFDEKFRRIISGWDDSAQLKEEQQRRENAEARDFEERRLREEGQKRRQKAEDFTDLT</sequence>
<dbReference type="Proteomes" id="UP000034164">
    <property type="component" value="Unassembled WGS sequence"/>
</dbReference>
<feature type="compositionally biased region" description="Polar residues" evidence="1">
    <location>
        <begin position="1"/>
        <end position="16"/>
    </location>
</feature>
<reference evidence="3" key="1">
    <citation type="journal article" date="2015" name="PLoS Genet.">
        <title>The dynamic genome and transcriptome of the human fungal pathogen Blastomyces and close relative Emmonsia.</title>
        <authorList>
            <person name="Munoz J.F."/>
            <person name="Gauthier G.M."/>
            <person name="Desjardins C.A."/>
            <person name="Gallo J.E."/>
            <person name="Holder J."/>
            <person name="Sullivan T.D."/>
            <person name="Marty A.J."/>
            <person name="Carmen J.C."/>
            <person name="Chen Z."/>
            <person name="Ding L."/>
            <person name="Gujja S."/>
            <person name="Magrini V."/>
            <person name="Misas E."/>
            <person name="Mitreva M."/>
            <person name="Priest M."/>
            <person name="Saif S."/>
            <person name="Whiston E.A."/>
            <person name="Young S."/>
            <person name="Zeng Q."/>
            <person name="Goldman W.E."/>
            <person name="Mardis E.R."/>
            <person name="Taylor J.W."/>
            <person name="McEwen J.G."/>
            <person name="Clay O.K."/>
            <person name="Klein B.S."/>
            <person name="Cuomo C.A."/>
        </authorList>
    </citation>
    <scope>NUCLEOTIDE SEQUENCE [LARGE SCALE GENOMIC DNA]</scope>
    <source>
        <strain evidence="3">UAMH 3008</strain>
    </source>
</reference>
<name>A0A0G2I917_9EURO</name>
<gene>
    <name evidence="2" type="ORF">EMCG_07592</name>
</gene>
<dbReference type="AlphaFoldDB" id="A0A0G2I917"/>
<dbReference type="VEuPathDB" id="FungiDB:EMCG_07592"/>
<evidence type="ECO:0000313" key="2">
    <source>
        <dbReference type="EMBL" id="KKZ66760.1"/>
    </source>
</evidence>
<comment type="caution">
    <text evidence="2">The sequence shown here is derived from an EMBL/GenBank/DDBJ whole genome shotgun (WGS) entry which is preliminary data.</text>
</comment>
<evidence type="ECO:0000313" key="3">
    <source>
        <dbReference type="Proteomes" id="UP000034164"/>
    </source>
</evidence>
<accession>A0A0G2I917</accession>
<proteinExistence type="predicted"/>
<feature type="region of interest" description="Disordered" evidence="1">
    <location>
        <begin position="44"/>
        <end position="86"/>
    </location>
</feature>
<dbReference type="EMBL" id="LCZI01000412">
    <property type="protein sequence ID" value="KKZ66760.1"/>
    <property type="molecule type" value="Genomic_DNA"/>
</dbReference>
<organism evidence="2 3">
    <name type="scientific">[Emmonsia] crescens</name>
    <dbReference type="NCBI Taxonomy" id="73230"/>
    <lineage>
        <taxon>Eukaryota</taxon>
        <taxon>Fungi</taxon>
        <taxon>Dikarya</taxon>
        <taxon>Ascomycota</taxon>
        <taxon>Pezizomycotina</taxon>
        <taxon>Eurotiomycetes</taxon>
        <taxon>Eurotiomycetidae</taxon>
        <taxon>Onygenales</taxon>
        <taxon>Ajellomycetaceae</taxon>
        <taxon>Emergomyces</taxon>
    </lineage>
</organism>
<evidence type="ECO:0000256" key="1">
    <source>
        <dbReference type="SAM" id="MobiDB-lite"/>
    </source>
</evidence>
<feature type="compositionally biased region" description="Basic and acidic residues" evidence="1">
    <location>
        <begin position="46"/>
        <end position="86"/>
    </location>
</feature>
<protein>
    <submittedName>
        <fullName evidence="2">Uncharacterized protein</fullName>
    </submittedName>
</protein>
<feature type="region of interest" description="Disordered" evidence="1">
    <location>
        <begin position="1"/>
        <end position="32"/>
    </location>
</feature>